<evidence type="ECO:0000256" key="5">
    <source>
        <dbReference type="SAM" id="SignalP"/>
    </source>
</evidence>
<evidence type="ECO:0000256" key="4">
    <source>
        <dbReference type="SAM" id="MobiDB-lite"/>
    </source>
</evidence>
<dbReference type="InterPro" id="IPR045087">
    <property type="entry name" value="Cu-oxidase_fam"/>
</dbReference>
<evidence type="ECO:0000313" key="9">
    <source>
        <dbReference type="EMBL" id="OIJ04364.1"/>
    </source>
</evidence>
<dbReference type="PROSITE" id="PS51257">
    <property type="entry name" value="PROKAR_LIPOPROTEIN"/>
    <property type="match status" value="1"/>
</dbReference>
<dbReference type="Pfam" id="PF00394">
    <property type="entry name" value="Cu-oxidase"/>
    <property type="match status" value="1"/>
</dbReference>
<dbReference type="Pfam" id="PF07731">
    <property type="entry name" value="Cu-oxidase_2"/>
    <property type="match status" value="1"/>
</dbReference>
<protein>
    <submittedName>
        <fullName evidence="9">Copper oxidase</fullName>
    </submittedName>
</protein>
<accession>A0A1S2KW58</accession>
<dbReference type="InterPro" id="IPR001117">
    <property type="entry name" value="Cu-oxidase_2nd"/>
</dbReference>
<dbReference type="GO" id="GO:0005507">
    <property type="term" value="F:copper ion binding"/>
    <property type="evidence" value="ECO:0007669"/>
    <property type="project" value="InterPro"/>
</dbReference>
<feature type="signal peptide" evidence="5">
    <location>
        <begin position="1"/>
        <end position="22"/>
    </location>
</feature>
<keyword evidence="5" id="KW-0732">Signal</keyword>
<dbReference type="SUPFAM" id="SSF49503">
    <property type="entry name" value="Cupredoxins"/>
    <property type="match status" value="3"/>
</dbReference>
<feature type="domain" description="Plastocyanin-like" evidence="6">
    <location>
        <begin position="194"/>
        <end position="339"/>
    </location>
</feature>
<feature type="domain" description="Plastocyanin-like" evidence="8">
    <location>
        <begin position="65"/>
        <end position="175"/>
    </location>
</feature>
<keyword evidence="2" id="KW-0560">Oxidoreductase</keyword>
<dbReference type="Pfam" id="PF07732">
    <property type="entry name" value="Cu-oxidase_3"/>
    <property type="match status" value="1"/>
</dbReference>
<keyword evidence="3" id="KW-0186">Copper</keyword>
<gene>
    <name evidence="9" type="ORF">AWH56_23400</name>
</gene>
<dbReference type="AlphaFoldDB" id="A0A1S2KW58"/>
<reference evidence="9" key="1">
    <citation type="submission" date="2016-10" db="EMBL/GenBank/DDBJ databases">
        <title>Draft genome sequences of four alkaliphilic bacteria belonging to the Anaerobacillus genus.</title>
        <authorList>
            <person name="Bassil N.M."/>
            <person name="Lloyd J.R."/>
        </authorList>
    </citation>
    <scope>NUCLEOTIDE SEQUENCE [LARGE SCALE GENOMIC DNA]</scope>
    <source>
        <strain evidence="9">NB2006</strain>
    </source>
</reference>
<dbReference type="EMBL" id="LQXD01000201">
    <property type="protein sequence ID" value="OIJ04364.1"/>
    <property type="molecule type" value="Genomic_DNA"/>
</dbReference>
<proteinExistence type="predicted"/>
<feature type="chain" id="PRO_5045018258" evidence="5">
    <location>
        <begin position="23"/>
        <end position="500"/>
    </location>
</feature>
<evidence type="ECO:0000259" key="6">
    <source>
        <dbReference type="Pfam" id="PF00394"/>
    </source>
</evidence>
<dbReference type="CDD" id="cd04202">
    <property type="entry name" value="CuRO_D2_2dMcoN_like"/>
    <property type="match status" value="1"/>
</dbReference>
<evidence type="ECO:0000256" key="1">
    <source>
        <dbReference type="ARBA" id="ARBA00022723"/>
    </source>
</evidence>
<comment type="caution">
    <text evidence="9">The sequence shown here is derived from an EMBL/GenBank/DDBJ whole genome shotgun (WGS) entry which is preliminary data.</text>
</comment>
<dbReference type="CDD" id="cd13861">
    <property type="entry name" value="CuRO_1_CumA_like"/>
    <property type="match status" value="1"/>
</dbReference>
<dbReference type="PANTHER" id="PTHR11709">
    <property type="entry name" value="MULTI-COPPER OXIDASE"/>
    <property type="match status" value="1"/>
</dbReference>
<dbReference type="OrthoDB" id="9757546at2"/>
<dbReference type="InterPro" id="IPR011707">
    <property type="entry name" value="Cu-oxidase-like_N"/>
</dbReference>
<evidence type="ECO:0000259" key="7">
    <source>
        <dbReference type="Pfam" id="PF07731"/>
    </source>
</evidence>
<name>A0A1S2KW58_9BACI</name>
<dbReference type="InterPro" id="IPR008972">
    <property type="entry name" value="Cupredoxin"/>
</dbReference>
<dbReference type="KEGG" id="aia:AWH56_004260"/>
<evidence type="ECO:0000256" key="3">
    <source>
        <dbReference type="ARBA" id="ARBA00023008"/>
    </source>
</evidence>
<evidence type="ECO:0000259" key="8">
    <source>
        <dbReference type="Pfam" id="PF07732"/>
    </source>
</evidence>
<keyword evidence="1" id="KW-0479">Metal-binding</keyword>
<organism evidence="9">
    <name type="scientific">Anaerobacillus isosaccharinicus</name>
    <dbReference type="NCBI Taxonomy" id="1532552"/>
    <lineage>
        <taxon>Bacteria</taxon>
        <taxon>Bacillati</taxon>
        <taxon>Bacillota</taxon>
        <taxon>Bacilli</taxon>
        <taxon>Bacillales</taxon>
        <taxon>Bacillaceae</taxon>
        <taxon>Anaerobacillus</taxon>
    </lineage>
</organism>
<feature type="domain" description="Plastocyanin-like" evidence="7">
    <location>
        <begin position="389"/>
        <end position="493"/>
    </location>
</feature>
<feature type="region of interest" description="Disordered" evidence="4">
    <location>
        <begin position="199"/>
        <end position="228"/>
    </location>
</feature>
<dbReference type="InterPro" id="IPR011706">
    <property type="entry name" value="Cu-oxidase_C"/>
</dbReference>
<dbReference type="InterPro" id="IPR002355">
    <property type="entry name" value="Cu_oxidase_Cu_BS"/>
</dbReference>
<dbReference type="PANTHER" id="PTHR11709:SF394">
    <property type="entry name" value="FI03373P-RELATED"/>
    <property type="match status" value="1"/>
</dbReference>
<dbReference type="Gene3D" id="2.60.40.420">
    <property type="entry name" value="Cupredoxins - blue copper proteins"/>
    <property type="match status" value="2"/>
</dbReference>
<evidence type="ECO:0000256" key="2">
    <source>
        <dbReference type="ARBA" id="ARBA00023002"/>
    </source>
</evidence>
<dbReference type="GO" id="GO:0016491">
    <property type="term" value="F:oxidoreductase activity"/>
    <property type="evidence" value="ECO:0007669"/>
    <property type="project" value="UniProtKB-KW"/>
</dbReference>
<sequence>MMKHLKLTVIMVLLGVILLACSNQSSTEKIVEDTISEETNQENNSVKADSDGKVIFAIEAIEGQWQYSSDRVTRAWMYNGKLPGEEIRVNEGDEVELRFLNSLPEPTALHLHGLPIVNEMDGVPGITQSVIQPGEEFIYSFTATIPGTYWYHSHENSAEQLFRGMYGAIIIEENNKKEYAIDQVVFISEWSAMLEEMYDETEQNGESHGNAHGASHASHGNGNSIELPHNEMMNEMYDTVVINGKAEADISSFVVKEGDSNRLRFINSGLYTQTITIPNHEFKITHYDGQPVNEPTFITNEILLIAPGERYDVEINLNNAGAWGIEIYAEANEEKLYTILPLVYEGYENERLQINNEPLSTFDITKYGQSQQIERINNVTKEFEMILASNDGDDTFTINGKKAPDLEVYEIEEGDVIKMTIRNNSRVDHPMHSHGHFFYVISKNGAAVQGSPIFKDTLNIKPDETYEIVLIADNPGKWVFHCHELHHAESGMISLIDYAG</sequence>
<feature type="compositionally biased region" description="Low complexity" evidence="4">
    <location>
        <begin position="207"/>
        <end position="224"/>
    </location>
</feature>
<dbReference type="PROSITE" id="PS00080">
    <property type="entry name" value="MULTICOPPER_OXIDASE2"/>
    <property type="match status" value="1"/>
</dbReference>